<dbReference type="AlphaFoldDB" id="A0A9D1NKT9"/>
<protein>
    <submittedName>
        <fullName evidence="1">Uncharacterized protein</fullName>
    </submittedName>
</protein>
<dbReference type="EMBL" id="DVOG01000128">
    <property type="protein sequence ID" value="HIV04456.1"/>
    <property type="molecule type" value="Genomic_DNA"/>
</dbReference>
<gene>
    <name evidence="1" type="ORF">IAC75_04820</name>
</gene>
<reference evidence="1" key="1">
    <citation type="submission" date="2020-10" db="EMBL/GenBank/DDBJ databases">
        <authorList>
            <person name="Gilroy R."/>
        </authorList>
    </citation>
    <scope>NUCLEOTIDE SEQUENCE</scope>
    <source>
        <strain evidence="1">10669</strain>
    </source>
</reference>
<evidence type="ECO:0000313" key="2">
    <source>
        <dbReference type="Proteomes" id="UP000886812"/>
    </source>
</evidence>
<accession>A0A9D1NKT9</accession>
<proteinExistence type="predicted"/>
<dbReference type="Proteomes" id="UP000886812">
    <property type="component" value="Unassembled WGS sequence"/>
</dbReference>
<evidence type="ECO:0000313" key="1">
    <source>
        <dbReference type="EMBL" id="HIV04456.1"/>
    </source>
</evidence>
<name>A0A9D1NKT9_9BACT</name>
<sequence>MSNIPAPSNFISLAPDAAKASSAPFVGIAAPREKKLAVLADEDFPEARWNLGGFFLYDNVRRVLHDFVRQQFLRENTIAETHGAPPCAWTLDWFQSRPLTPPNEIAAMLKTVADKPTTFVLQLDNPDVPAERLNDAVGNALLTFVARMPRGAVSVASERLAEHVRGKFPSLQLRAGVNKVIAERGRGNADYYLDAAKKFAVVAVHPDDVFDAALLEKLAGTAGADKFEITVNDTCLRSCPARERHVAALAGIRSDPWNADLLRERHRLLAEAKCEQVCGRPADAGAFPRAALLSREELKAVYALGFRRFRIQAETLRSEISFFWSALGWLFTARPERWHHMGLIATSLITRVTPPVPALQSGLSPFVKRKYD</sequence>
<reference evidence="1" key="2">
    <citation type="journal article" date="2021" name="PeerJ">
        <title>Extensive microbial diversity within the chicken gut microbiome revealed by metagenomics and culture.</title>
        <authorList>
            <person name="Gilroy R."/>
            <person name="Ravi A."/>
            <person name="Getino M."/>
            <person name="Pursley I."/>
            <person name="Horton D.L."/>
            <person name="Alikhan N.F."/>
            <person name="Baker D."/>
            <person name="Gharbi K."/>
            <person name="Hall N."/>
            <person name="Watson M."/>
            <person name="Adriaenssens E.M."/>
            <person name="Foster-Nyarko E."/>
            <person name="Jarju S."/>
            <person name="Secka A."/>
            <person name="Antonio M."/>
            <person name="Oren A."/>
            <person name="Chaudhuri R.R."/>
            <person name="La Ragione R."/>
            <person name="Hildebrand F."/>
            <person name="Pallen M.J."/>
        </authorList>
    </citation>
    <scope>NUCLEOTIDE SEQUENCE</scope>
    <source>
        <strain evidence="1">10669</strain>
    </source>
</reference>
<comment type="caution">
    <text evidence="1">The sequence shown here is derived from an EMBL/GenBank/DDBJ whole genome shotgun (WGS) entry which is preliminary data.</text>
</comment>
<organism evidence="1 2">
    <name type="scientific">Candidatus Spyradosoma merdigallinarum</name>
    <dbReference type="NCBI Taxonomy" id="2840950"/>
    <lineage>
        <taxon>Bacteria</taxon>
        <taxon>Pseudomonadati</taxon>
        <taxon>Verrucomicrobiota</taxon>
        <taxon>Opitutia</taxon>
        <taxon>Opitutia incertae sedis</taxon>
        <taxon>Candidatus Spyradosoma</taxon>
    </lineage>
</organism>